<dbReference type="AlphaFoldDB" id="A0A2S6CXR2"/>
<keyword evidence="1" id="KW-1133">Transmembrane helix</keyword>
<keyword evidence="3" id="KW-1185">Reference proteome</keyword>
<proteinExistence type="predicted"/>
<keyword evidence="1" id="KW-0812">Transmembrane</keyword>
<dbReference type="EMBL" id="PGEM01000025">
    <property type="protein sequence ID" value="PPJ64507.1"/>
    <property type="molecule type" value="Genomic_DNA"/>
</dbReference>
<evidence type="ECO:0000313" key="2">
    <source>
        <dbReference type="EMBL" id="PPJ64507.1"/>
    </source>
</evidence>
<dbReference type="OrthoDB" id="521998at2"/>
<gene>
    <name evidence="2" type="ORF">CUN59_03720</name>
</gene>
<evidence type="ECO:0000313" key="3">
    <source>
        <dbReference type="Proteomes" id="UP000239589"/>
    </source>
</evidence>
<evidence type="ECO:0000256" key="1">
    <source>
        <dbReference type="SAM" id="Phobius"/>
    </source>
</evidence>
<comment type="caution">
    <text evidence="2">The sequence shown here is derived from an EMBL/GenBank/DDBJ whole genome shotgun (WGS) entry which is preliminary data.</text>
</comment>
<sequence>MNCSGISRLGLKIVLGAREQGTPKRVLGDFTFLHIPLNFSVYLLTICIIWGHALTAGIFVQYRFWQFLTPIFFLSMRNPGISPGTSLRLN</sequence>
<protein>
    <submittedName>
        <fullName evidence="2">Uncharacterized protein</fullName>
    </submittedName>
</protein>
<dbReference type="Proteomes" id="UP000239589">
    <property type="component" value="Unassembled WGS sequence"/>
</dbReference>
<feature type="transmembrane region" description="Helical" evidence="1">
    <location>
        <begin position="39"/>
        <end position="60"/>
    </location>
</feature>
<organism evidence="2 3">
    <name type="scientific">Cuspidothrix issatschenkoi CHARLIE-1</name>
    <dbReference type="NCBI Taxonomy" id="2052836"/>
    <lineage>
        <taxon>Bacteria</taxon>
        <taxon>Bacillati</taxon>
        <taxon>Cyanobacteriota</taxon>
        <taxon>Cyanophyceae</taxon>
        <taxon>Nostocales</taxon>
        <taxon>Aphanizomenonaceae</taxon>
        <taxon>Cuspidothrix</taxon>
    </lineage>
</organism>
<accession>A0A2S6CXR2</accession>
<reference evidence="2 3" key="1">
    <citation type="submission" date="2018-02" db="EMBL/GenBank/DDBJ databases">
        <title>Discovery of a pederin family compound in a non-symbiotic bloom-forming cyanobacterium.</title>
        <authorList>
            <person name="Kust A."/>
            <person name="Mares J."/>
            <person name="Jokela J."/>
            <person name="Urajova P."/>
            <person name="Hajek J."/>
            <person name="Saurav K."/>
            <person name="Voracova K."/>
            <person name="Fewer D.P."/>
            <person name="Haapaniemi E."/>
            <person name="Permi P."/>
            <person name="Rehakova K."/>
            <person name="Sivonen K."/>
            <person name="Hrouzek P."/>
        </authorList>
    </citation>
    <scope>NUCLEOTIDE SEQUENCE [LARGE SCALE GENOMIC DNA]</scope>
    <source>
        <strain evidence="2 3">CHARLIE-1</strain>
    </source>
</reference>
<name>A0A2S6CXR2_9CYAN</name>
<keyword evidence="1" id="KW-0472">Membrane</keyword>